<evidence type="ECO:0000313" key="1">
    <source>
        <dbReference type="EMBL" id="QCX24006.1"/>
    </source>
</evidence>
<name>A0A5B7SVG7_9LACO</name>
<dbReference type="InterPro" id="IPR008489">
    <property type="entry name" value="DUF771"/>
</dbReference>
<evidence type="ECO:0000313" key="2">
    <source>
        <dbReference type="Proteomes" id="UP000310673"/>
    </source>
</evidence>
<sequence length="110" mass="13182">MQEPKTMMIDFGNGLETYVLTPIDEYNEQQAEKSKDHTFENLSWALKTTGIKSRNTLIPKLERYRDQLDVDNGGCVYFPEARRKPWKFYPKEFKQFIERHKKEFMKAEVI</sequence>
<dbReference type="EMBL" id="CP040736">
    <property type="protein sequence ID" value="QCX24006.1"/>
    <property type="molecule type" value="Genomic_DNA"/>
</dbReference>
<proteinExistence type="predicted"/>
<dbReference type="RefSeq" id="WP_057816094.1">
    <property type="nucleotide sequence ID" value="NZ_CP040736.1"/>
</dbReference>
<gene>
    <name evidence="1" type="ORF">FG051_02300</name>
</gene>
<dbReference type="Proteomes" id="UP000310673">
    <property type="component" value="Chromosome"/>
</dbReference>
<organism evidence="1 2">
    <name type="scientific">Companilactobacillus futsaii</name>
    <dbReference type="NCBI Taxonomy" id="938155"/>
    <lineage>
        <taxon>Bacteria</taxon>
        <taxon>Bacillati</taxon>
        <taxon>Bacillota</taxon>
        <taxon>Bacilli</taxon>
        <taxon>Lactobacillales</taxon>
        <taxon>Lactobacillaceae</taxon>
        <taxon>Companilactobacillus</taxon>
    </lineage>
</organism>
<accession>A0A5B7SVG7</accession>
<dbReference type="KEGG" id="lft:FG051_02300"/>
<dbReference type="Pfam" id="PF05595">
    <property type="entry name" value="DUF771"/>
    <property type="match status" value="1"/>
</dbReference>
<reference evidence="1 2" key="1">
    <citation type="submission" date="2019-05" db="EMBL/GenBank/DDBJ databases">
        <title>Genome Sequence of Lactobacillus futsaii Y97, a Potential Probiotic Strain Isolated from the Futsai of Taiwan.</title>
        <authorList>
            <person name="Du X."/>
        </authorList>
    </citation>
    <scope>NUCLEOTIDE SEQUENCE [LARGE SCALE GENOMIC DNA]</scope>
    <source>
        <strain evidence="1 2">Y97</strain>
    </source>
</reference>
<dbReference type="STRING" id="1423818.FC88_GL001854"/>
<protein>
    <submittedName>
        <fullName evidence="1">DUF771 domain-containing protein</fullName>
    </submittedName>
</protein>
<dbReference type="AlphaFoldDB" id="A0A5B7SVG7"/>